<dbReference type="Proteomes" id="UP000229340">
    <property type="component" value="Chromosome"/>
</dbReference>
<dbReference type="STRING" id="34062.AXE82_04125"/>
<dbReference type="RefSeq" id="WP_100270412.1">
    <property type="nucleotide sequence ID" value="NZ_CP024443.1"/>
</dbReference>
<accession>A0A2D2LW30</accession>
<feature type="region of interest" description="Disordered" evidence="1">
    <location>
        <begin position="27"/>
        <end position="141"/>
    </location>
</feature>
<feature type="compositionally biased region" description="Low complexity" evidence="1">
    <location>
        <begin position="32"/>
        <end position="42"/>
    </location>
</feature>
<evidence type="ECO:0008006" key="5">
    <source>
        <dbReference type="Google" id="ProtNLM"/>
    </source>
</evidence>
<sequence length="141" mass="13855">MQNTLAKITMLSLVSALTLTACDKKTDSTDNAAAASAAESQAVPMSAAPADEKNSAAVTEANATVDTGPDATNASGTATTVDAMPASSIEAESAEDGGADNSAMDKITENDTVIDNAPASPNAPKASDDAAPAVGNQKVGQ</sequence>
<organism evidence="3 4">
    <name type="scientific">Faucicola osloensis</name>
    <name type="common">Moraxella osloensis</name>
    <dbReference type="NCBI Taxonomy" id="34062"/>
    <lineage>
        <taxon>Bacteria</taxon>
        <taxon>Pseudomonadati</taxon>
        <taxon>Pseudomonadota</taxon>
        <taxon>Gammaproteobacteria</taxon>
        <taxon>Moraxellales</taxon>
        <taxon>Moraxellaceae</taxon>
        <taxon>Faucicola</taxon>
    </lineage>
</organism>
<dbReference type="AlphaFoldDB" id="A0A2D2LW30"/>
<dbReference type="EMBL" id="CP024443">
    <property type="protein sequence ID" value="ATR79196.1"/>
    <property type="molecule type" value="Genomic_DNA"/>
</dbReference>
<feature type="signal peptide" evidence="2">
    <location>
        <begin position="1"/>
        <end position="21"/>
    </location>
</feature>
<evidence type="ECO:0000256" key="1">
    <source>
        <dbReference type="SAM" id="MobiDB-lite"/>
    </source>
</evidence>
<feature type="compositionally biased region" description="Polar residues" evidence="1">
    <location>
        <begin position="61"/>
        <end position="80"/>
    </location>
</feature>
<keyword evidence="2" id="KW-0732">Signal</keyword>
<evidence type="ECO:0000313" key="3">
    <source>
        <dbReference type="EMBL" id="ATR79196.1"/>
    </source>
</evidence>
<evidence type="ECO:0000313" key="4">
    <source>
        <dbReference type="Proteomes" id="UP000229340"/>
    </source>
</evidence>
<reference evidence="4" key="1">
    <citation type="submission" date="2017-11" db="EMBL/GenBank/DDBJ databases">
        <title>Complete genome sequence of Moraxella osloensis NP7 isolated from human skin.</title>
        <authorList>
            <person name="Lee K."/>
            <person name="Lim J.Y."/>
            <person name="Hwang I."/>
        </authorList>
    </citation>
    <scope>NUCLEOTIDE SEQUENCE [LARGE SCALE GENOMIC DNA]</scope>
    <source>
        <strain evidence="4">NP7</strain>
    </source>
</reference>
<feature type="chain" id="PRO_5013871143" description="Lipoprotein" evidence="2">
    <location>
        <begin position="22"/>
        <end position="141"/>
    </location>
</feature>
<name>A0A2D2LW30_FAUOS</name>
<evidence type="ECO:0000256" key="2">
    <source>
        <dbReference type="SAM" id="SignalP"/>
    </source>
</evidence>
<dbReference type="PROSITE" id="PS51257">
    <property type="entry name" value="PROKAR_LIPOPROTEIN"/>
    <property type="match status" value="1"/>
</dbReference>
<protein>
    <recommendedName>
        <fullName evidence="5">Lipoprotein</fullName>
    </recommendedName>
</protein>
<proteinExistence type="predicted"/>
<gene>
    <name evidence="3" type="ORF">NP7_08035</name>
</gene>
<feature type="compositionally biased region" description="Low complexity" evidence="1">
    <location>
        <begin position="115"/>
        <end position="133"/>
    </location>
</feature>